<dbReference type="AlphaFoldDB" id="A0A1G1WD16"/>
<evidence type="ECO:0000313" key="2">
    <source>
        <dbReference type="EMBL" id="OGY25582.1"/>
    </source>
</evidence>
<dbReference type="GO" id="GO:0006412">
    <property type="term" value="P:translation"/>
    <property type="evidence" value="ECO:0007669"/>
    <property type="project" value="UniProtKB-UniRule"/>
</dbReference>
<keyword evidence="1" id="KW-0648">Protein biosynthesis</keyword>
<comment type="function">
    <text evidence="1">Allows the formation of correctly charged Asn-tRNA(Asn) or Gln-tRNA(Gln) through the transamidation of misacylated Asp-tRNA(Asn) or Glu-tRNA(Gln) in organisms which lack either or both of asparaginyl-tRNA or glutaminyl-tRNA synthetases. The reaction takes place in the presence of glutamine and ATP through an activated phospho-Asp-tRNA(Asn) or phospho-Glu-tRNA(Gln).</text>
</comment>
<dbReference type="SUPFAM" id="SSF141000">
    <property type="entry name" value="Glu-tRNAGln amidotransferase C subunit"/>
    <property type="match status" value="1"/>
</dbReference>
<dbReference type="InterPro" id="IPR003837">
    <property type="entry name" value="GatC"/>
</dbReference>
<organism evidence="2 3">
    <name type="scientific">Candidatus Woykebacteria bacterium RBG_16_39_9b</name>
    <dbReference type="NCBI Taxonomy" id="1802595"/>
    <lineage>
        <taxon>Bacteria</taxon>
        <taxon>Candidatus Woykeibacteriota</taxon>
    </lineage>
</organism>
<dbReference type="GO" id="GO:0050566">
    <property type="term" value="F:asparaginyl-tRNA synthase (glutamine-hydrolyzing) activity"/>
    <property type="evidence" value="ECO:0007669"/>
    <property type="project" value="RHEA"/>
</dbReference>
<dbReference type="Gene3D" id="1.10.20.60">
    <property type="entry name" value="Glu-tRNAGln amidotransferase C subunit, N-terminal domain"/>
    <property type="match status" value="1"/>
</dbReference>
<comment type="subunit">
    <text evidence="1">Heterotrimer of A, B and C subunits.</text>
</comment>
<dbReference type="Proteomes" id="UP000178162">
    <property type="component" value="Unassembled WGS sequence"/>
</dbReference>
<dbReference type="STRING" id="1802595.A2134_03360"/>
<evidence type="ECO:0000313" key="3">
    <source>
        <dbReference type="Proteomes" id="UP000178162"/>
    </source>
</evidence>
<dbReference type="GO" id="GO:0070681">
    <property type="term" value="P:glutaminyl-tRNAGln biosynthesis via transamidation"/>
    <property type="evidence" value="ECO:0007669"/>
    <property type="project" value="TreeGrafter"/>
</dbReference>
<name>A0A1G1WD16_9BACT</name>
<dbReference type="GO" id="GO:0050567">
    <property type="term" value="F:glutaminyl-tRNA synthase (glutamine-hydrolyzing) activity"/>
    <property type="evidence" value="ECO:0007669"/>
    <property type="project" value="UniProtKB-UniRule"/>
</dbReference>
<keyword evidence="1" id="KW-0067">ATP-binding</keyword>
<comment type="similarity">
    <text evidence="1">Belongs to the GatC family.</text>
</comment>
<dbReference type="GO" id="GO:0005524">
    <property type="term" value="F:ATP binding"/>
    <property type="evidence" value="ECO:0007669"/>
    <property type="project" value="UniProtKB-KW"/>
</dbReference>
<reference evidence="2 3" key="1">
    <citation type="journal article" date="2016" name="Nat. Commun.">
        <title>Thousands of microbial genomes shed light on interconnected biogeochemical processes in an aquifer system.</title>
        <authorList>
            <person name="Anantharaman K."/>
            <person name="Brown C.T."/>
            <person name="Hug L.A."/>
            <person name="Sharon I."/>
            <person name="Castelle C.J."/>
            <person name="Probst A.J."/>
            <person name="Thomas B.C."/>
            <person name="Singh A."/>
            <person name="Wilkins M.J."/>
            <person name="Karaoz U."/>
            <person name="Brodie E.L."/>
            <person name="Williams K.H."/>
            <person name="Hubbard S.S."/>
            <person name="Banfield J.F."/>
        </authorList>
    </citation>
    <scope>NUCLEOTIDE SEQUENCE [LARGE SCALE GENOMIC DNA]</scope>
</reference>
<comment type="catalytic activity">
    <reaction evidence="1">
        <text>L-aspartyl-tRNA(Asn) + L-glutamine + ATP + H2O = L-asparaginyl-tRNA(Asn) + L-glutamate + ADP + phosphate + 2 H(+)</text>
        <dbReference type="Rhea" id="RHEA:14513"/>
        <dbReference type="Rhea" id="RHEA-COMP:9674"/>
        <dbReference type="Rhea" id="RHEA-COMP:9677"/>
        <dbReference type="ChEBI" id="CHEBI:15377"/>
        <dbReference type="ChEBI" id="CHEBI:15378"/>
        <dbReference type="ChEBI" id="CHEBI:29985"/>
        <dbReference type="ChEBI" id="CHEBI:30616"/>
        <dbReference type="ChEBI" id="CHEBI:43474"/>
        <dbReference type="ChEBI" id="CHEBI:58359"/>
        <dbReference type="ChEBI" id="CHEBI:78515"/>
        <dbReference type="ChEBI" id="CHEBI:78516"/>
        <dbReference type="ChEBI" id="CHEBI:456216"/>
    </reaction>
</comment>
<evidence type="ECO:0000256" key="1">
    <source>
        <dbReference type="HAMAP-Rule" id="MF_00122"/>
    </source>
</evidence>
<dbReference type="PANTHER" id="PTHR15004:SF0">
    <property type="entry name" value="GLUTAMYL-TRNA(GLN) AMIDOTRANSFERASE SUBUNIT C, MITOCHONDRIAL"/>
    <property type="match status" value="1"/>
</dbReference>
<dbReference type="Pfam" id="PF02686">
    <property type="entry name" value="GatC"/>
    <property type="match status" value="1"/>
</dbReference>
<dbReference type="InterPro" id="IPR036113">
    <property type="entry name" value="Asp/Glu-ADT_sf_sub_c"/>
</dbReference>
<dbReference type="EC" id="6.3.5.-" evidence="1"/>
<gene>
    <name evidence="1" type="primary">gatC</name>
    <name evidence="2" type="ORF">A2134_03360</name>
</gene>
<dbReference type="EMBL" id="MHCR01000014">
    <property type="protein sequence ID" value="OGY25582.1"/>
    <property type="molecule type" value="Genomic_DNA"/>
</dbReference>
<dbReference type="NCBIfam" id="TIGR00135">
    <property type="entry name" value="gatC"/>
    <property type="match status" value="1"/>
</dbReference>
<dbReference type="GO" id="GO:0006450">
    <property type="term" value="P:regulation of translational fidelity"/>
    <property type="evidence" value="ECO:0007669"/>
    <property type="project" value="InterPro"/>
</dbReference>
<accession>A0A1G1WD16</accession>
<dbReference type="HAMAP" id="MF_00122">
    <property type="entry name" value="GatC"/>
    <property type="match status" value="1"/>
</dbReference>
<protein>
    <recommendedName>
        <fullName evidence="1">Aspartyl/glutamyl-tRNA(Asn/Gln) amidotransferase subunit C</fullName>
        <shortName evidence="1">Asp/Glu-ADT subunit C</shortName>
        <ecNumber evidence="1">6.3.5.-</ecNumber>
    </recommendedName>
</protein>
<comment type="catalytic activity">
    <reaction evidence="1">
        <text>L-glutamyl-tRNA(Gln) + L-glutamine + ATP + H2O = L-glutaminyl-tRNA(Gln) + L-glutamate + ADP + phosphate + H(+)</text>
        <dbReference type="Rhea" id="RHEA:17521"/>
        <dbReference type="Rhea" id="RHEA-COMP:9681"/>
        <dbReference type="Rhea" id="RHEA-COMP:9684"/>
        <dbReference type="ChEBI" id="CHEBI:15377"/>
        <dbReference type="ChEBI" id="CHEBI:15378"/>
        <dbReference type="ChEBI" id="CHEBI:29985"/>
        <dbReference type="ChEBI" id="CHEBI:30616"/>
        <dbReference type="ChEBI" id="CHEBI:43474"/>
        <dbReference type="ChEBI" id="CHEBI:58359"/>
        <dbReference type="ChEBI" id="CHEBI:78520"/>
        <dbReference type="ChEBI" id="CHEBI:78521"/>
        <dbReference type="ChEBI" id="CHEBI:456216"/>
    </reaction>
</comment>
<keyword evidence="1" id="KW-0436">Ligase</keyword>
<dbReference type="PANTHER" id="PTHR15004">
    <property type="entry name" value="GLUTAMYL-TRNA(GLN) AMIDOTRANSFERASE SUBUNIT C, MITOCHONDRIAL"/>
    <property type="match status" value="1"/>
</dbReference>
<keyword evidence="1" id="KW-0547">Nucleotide-binding</keyword>
<sequence>MKNKITPEEVKHIAKLANLPLGTSEVKKYAKQLSEVIDYNISLLQGVNTKNVEPTAHVLGLSIEARSDEPEPGLKADEAIKNASSTYNDFFKVPAILENK</sequence>
<proteinExistence type="inferred from homology"/>
<comment type="caution">
    <text evidence="2">The sequence shown here is derived from an EMBL/GenBank/DDBJ whole genome shotgun (WGS) entry which is preliminary data.</text>
</comment>